<evidence type="ECO:0000256" key="4">
    <source>
        <dbReference type="ARBA" id="ARBA00022824"/>
    </source>
</evidence>
<feature type="domain" description="EXPERA" evidence="8">
    <location>
        <begin position="11"/>
        <end position="147"/>
    </location>
</feature>
<gene>
    <name evidence="9" type="ORF">K461DRAFT_278118</name>
</gene>
<dbReference type="EMBL" id="ML996085">
    <property type="protein sequence ID" value="KAF2153291.1"/>
    <property type="molecule type" value="Genomic_DNA"/>
</dbReference>
<comment type="similarity">
    <text evidence="2">Belongs to the TMEM97/sigma-2 receptor family.</text>
</comment>
<dbReference type="InterPro" id="IPR033118">
    <property type="entry name" value="EXPERA"/>
</dbReference>
<keyword evidence="10" id="KW-1185">Reference proteome</keyword>
<evidence type="ECO:0000256" key="5">
    <source>
        <dbReference type="ARBA" id="ARBA00022989"/>
    </source>
</evidence>
<dbReference type="Pfam" id="PF05241">
    <property type="entry name" value="EBP"/>
    <property type="match status" value="1"/>
</dbReference>
<dbReference type="AlphaFoldDB" id="A0A9P4J2I6"/>
<reference evidence="9" key="1">
    <citation type="journal article" date="2020" name="Stud. Mycol.">
        <title>101 Dothideomycetes genomes: a test case for predicting lifestyles and emergence of pathogens.</title>
        <authorList>
            <person name="Haridas S."/>
            <person name="Albert R."/>
            <person name="Binder M."/>
            <person name="Bloem J."/>
            <person name="Labutti K."/>
            <person name="Salamov A."/>
            <person name="Andreopoulos B."/>
            <person name="Baker S."/>
            <person name="Barry K."/>
            <person name="Bills G."/>
            <person name="Bluhm B."/>
            <person name="Cannon C."/>
            <person name="Castanera R."/>
            <person name="Culley D."/>
            <person name="Daum C."/>
            <person name="Ezra D."/>
            <person name="Gonzalez J."/>
            <person name="Henrissat B."/>
            <person name="Kuo A."/>
            <person name="Liang C."/>
            <person name="Lipzen A."/>
            <person name="Lutzoni F."/>
            <person name="Magnuson J."/>
            <person name="Mondo S."/>
            <person name="Nolan M."/>
            <person name="Ohm R."/>
            <person name="Pangilinan J."/>
            <person name="Park H.-J."/>
            <person name="Ramirez L."/>
            <person name="Alfaro M."/>
            <person name="Sun H."/>
            <person name="Tritt A."/>
            <person name="Yoshinaga Y."/>
            <person name="Zwiers L.-H."/>
            <person name="Turgeon B."/>
            <person name="Goodwin S."/>
            <person name="Spatafora J."/>
            <person name="Crous P."/>
            <person name="Grigoriev I."/>
        </authorList>
    </citation>
    <scope>NUCLEOTIDE SEQUENCE</scope>
    <source>
        <strain evidence="9">CBS 260.36</strain>
    </source>
</reference>
<comment type="subcellular location">
    <subcellularLocation>
        <location evidence="1">Endoplasmic reticulum membrane</location>
        <topology evidence="1">Multi-pass membrane protein</topology>
    </subcellularLocation>
</comment>
<keyword evidence="3 7" id="KW-0812">Transmembrane</keyword>
<evidence type="ECO:0000256" key="6">
    <source>
        <dbReference type="ARBA" id="ARBA00023136"/>
    </source>
</evidence>
<accession>A0A9P4J2I6</accession>
<dbReference type="PROSITE" id="PS51751">
    <property type="entry name" value="EXPERA"/>
    <property type="match status" value="1"/>
</dbReference>
<keyword evidence="4 7" id="KW-0256">Endoplasmic reticulum</keyword>
<evidence type="ECO:0000256" key="2">
    <source>
        <dbReference type="ARBA" id="ARBA00009096"/>
    </source>
</evidence>
<dbReference type="GO" id="GO:0005789">
    <property type="term" value="C:endoplasmic reticulum membrane"/>
    <property type="evidence" value="ECO:0007669"/>
    <property type="project" value="UniProtKB-SubCell"/>
</dbReference>
<proteinExistence type="inferred from homology"/>
<dbReference type="PIRSF" id="PIRSF031032">
    <property type="entry name" value="TMP_97_prd"/>
    <property type="match status" value="1"/>
</dbReference>
<dbReference type="OrthoDB" id="433124at2759"/>
<evidence type="ECO:0000313" key="10">
    <source>
        <dbReference type="Proteomes" id="UP000799439"/>
    </source>
</evidence>
<evidence type="ECO:0000259" key="8">
    <source>
        <dbReference type="PROSITE" id="PS51751"/>
    </source>
</evidence>
<dbReference type="PANTHER" id="PTHR31204:SF1">
    <property type="entry name" value="SIGMA INTRACELLULAR RECEPTOR 2"/>
    <property type="match status" value="1"/>
</dbReference>
<feature type="transmembrane region" description="Helical" evidence="7">
    <location>
        <begin position="70"/>
        <end position="89"/>
    </location>
</feature>
<organism evidence="9 10">
    <name type="scientific">Myriangium duriaei CBS 260.36</name>
    <dbReference type="NCBI Taxonomy" id="1168546"/>
    <lineage>
        <taxon>Eukaryota</taxon>
        <taxon>Fungi</taxon>
        <taxon>Dikarya</taxon>
        <taxon>Ascomycota</taxon>
        <taxon>Pezizomycotina</taxon>
        <taxon>Dothideomycetes</taxon>
        <taxon>Dothideomycetidae</taxon>
        <taxon>Myriangiales</taxon>
        <taxon>Myriangiaceae</taxon>
        <taxon>Myriangium</taxon>
    </lineage>
</organism>
<feature type="transmembrane region" description="Helical" evidence="7">
    <location>
        <begin position="133"/>
        <end position="152"/>
    </location>
</feature>
<evidence type="ECO:0000256" key="1">
    <source>
        <dbReference type="ARBA" id="ARBA00004477"/>
    </source>
</evidence>
<dbReference type="InterPro" id="IPR051987">
    <property type="entry name" value="Sigma-2_receptor-like"/>
</dbReference>
<keyword evidence="6 7" id="KW-0472">Membrane</keyword>
<feature type="transmembrane region" description="Helical" evidence="7">
    <location>
        <begin position="12"/>
        <end position="35"/>
    </location>
</feature>
<feature type="transmembrane region" description="Helical" evidence="7">
    <location>
        <begin position="101"/>
        <end position="121"/>
    </location>
</feature>
<sequence length="173" mass="19840">MPAKSILTRKVDLVYLIFFMVHLVVMFNVDLYPLYPEWLRPKYMTDLRHWYVATYADQFFVSPPAWFNTYIWLEFLYHVPLCVWSIPALLKADPRVPVQLLVYSVFTGVTTLTCIADFFAWTTVASQTKTQLAGLYVPYLAVSVFMGLDMVARLNAKLAGSTPPPTVGTKKTR</sequence>
<evidence type="ECO:0000256" key="7">
    <source>
        <dbReference type="PIRNR" id="PIRNR031032"/>
    </source>
</evidence>
<evidence type="ECO:0000256" key="3">
    <source>
        <dbReference type="ARBA" id="ARBA00022692"/>
    </source>
</evidence>
<comment type="caution">
    <text evidence="9">The sequence shown here is derived from an EMBL/GenBank/DDBJ whole genome shotgun (WGS) entry which is preliminary data.</text>
</comment>
<keyword evidence="5 7" id="KW-1133">Transmembrane helix</keyword>
<dbReference type="PANTHER" id="PTHR31204">
    <property type="entry name" value="SIGMA INTRACELLULAR RECEPTOR 2"/>
    <property type="match status" value="1"/>
</dbReference>
<name>A0A9P4J2I6_9PEZI</name>
<evidence type="ECO:0000313" key="9">
    <source>
        <dbReference type="EMBL" id="KAF2153291.1"/>
    </source>
</evidence>
<dbReference type="Proteomes" id="UP000799439">
    <property type="component" value="Unassembled WGS sequence"/>
</dbReference>
<dbReference type="InterPro" id="IPR016964">
    <property type="entry name" value="Sigma2_recept"/>
</dbReference>
<protein>
    <recommendedName>
        <fullName evidence="7">Efficient mitochondria targeting-associated protein 19</fullName>
    </recommendedName>
</protein>